<dbReference type="Proteomes" id="UP000182110">
    <property type="component" value="Unassembled WGS sequence"/>
</dbReference>
<evidence type="ECO:0000256" key="5">
    <source>
        <dbReference type="ARBA" id="ARBA00022842"/>
    </source>
</evidence>
<sequence>MEEMKDRERERESSQVNNEFLLEALKTENLDQFRTEFLEMHPYDQAQFYTSLSDEFRSVIYTYLSPEEMADLFENIEIDEEDYESLLAEMNPSYAADMLSHMYADDAADVLNEINDEQAVSYLTIMDDEAASEIQELLNYEESTAGSIMTTEFIAIEANETARSAMQILKREAPDAETIYYVFVTDQDKKLLGVLSLRTLIIADEDALIGDLMDDRVVSVPVSEDQEEVARKIRDYNFLAVPVVDFQNHLLGIITVDDIIDVMDEEASDDYSKLAGISDLDHVDKSPFSAAKKRLPWLVILLFLGLLTASLIGRFEETLSQKAILAVFIPLIGGMAGNTGTQALAVAVRGIATGELEQESKWKLVLREAGTGLIIGLTCGIAIIFIVYFWQKDLMLGLLVGISIFITLIVATLAGSIVPLLMHKMKIDPAVASGPFITTINDLISILIYFGLATLLMGYLL</sequence>
<feature type="transmembrane region" description="Helical" evidence="9">
    <location>
        <begin position="324"/>
        <end position="348"/>
    </location>
</feature>
<feature type="transmembrane region" description="Helical" evidence="9">
    <location>
        <begin position="369"/>
        <end position="390"/>
    </location>
</feature>
<accession>A0AAN2PF08</accession>
<evidence type="ECO:0000256" key="9">
    <source>
        <dbReference type="RuleBase" id="RU362011"/>
    </source>
</evidence>
<feature type="transmembrane region" description="Helical" evidence="9">
    <location>
        <begin position="295"/>
        <end position="312"/>
    </location>
</feature>
<feature type="transmembrane region" description="Helical" evidence="9">
    <location>
        <begin position="396"/>
        <end position="422"/>
    </location>
</feature>
<keyword evidence="8" id="KW-0129">CBS domain</keyword>
<keyword evidence="3 9" id="KW-0813">Transport</keyword>
<dbReference type="SMART" id="SM00116">
    <property type="entry name" value="CBS"/>
    <property type="match status" value="2"/>
</dbReference>
<evidence type="ECO:0000259" key="10">
    <source>
        <dbReference type="PROSITE" id="PS51371"/>
    </source>
</evidence>
<dbReference type="Gene3D" id="3.10.580.10">
    <property type="entry name" value="CBS-domain"/>
    <property type="match status" value="1"/>
</dbReference>
<dbReference type="InterPro" id="IPR036739">
    <property type="entry name" value="SLC41_membr_dom_sf"/>
</dbReference>
<dbReference type="PANTHER" id="PTHR43773">
    <property type="entry name" value="MAGNESIUM TRANSPORTER MGTE"/>
    <property type="match status" value="1"/>
</dbReference>
<dbReference type="PANTHER" id="PTHR43773:SF1">
    <property type="entry name" value="MAGNESIUM TRANSPORTER MGTE"/>
    <property type="match status" value="1"/>
</dbReference>
<dbReference type="AlphaFoldDB" id="A0AAN2PF08"/>
<keyword evidence="9" id="KW-0479">Metal-binding</keyword>
<comment type="similarity">
    <text evidence="2 9">Belongs to the SLC41A transporter family.</text>
</comment>
<gene>
    <name evidence="11" type="primary">mgtE</name>
    <name evidence="11" type="ORF">BN1180_01540</name>
</gene>
<protein>
    <recommendedName>
        <fullName evidence="9">Magnesium transporter MgtE</fullName>
    </recommendedName>
</protein>
<keyword evidence="5 9" id="KW-0460">Magnesium</keyword>
<dbReference type="SUPFAM" id="SSF54631">
    <property type="entry name" value="CBS-domain pair"/>
    <property type="match status" value="1"/>
</dbReference>
<reference evidence="11 12" key="1">
    <citation type="journal article" date="2014" name="Genome Announc.">
        <title>Genome Sequence of Bacillus simplex Strain P558, Isolated from a Human Fecal Sample.</title>
        <authorList>
            <person name="Croce O."/>
            <person name="Hugon P."/>
            <person name="Lagier J.C."/>
            <person name="Bibi F."/>
            <person name="Robert C."/>
            <person name="Azhar E.I."/>
            <person name="Raoult D."/>
            <person name="Fournier P.E."/>
        </authorList>
    </citation>
    <scope>NUCLEOTIDE SEQUENCE [LARGE SCALE GENOMIC DNA]</scope>
    <source>
        <strain evidence="11 12">P558</strain>
    </source>
</reference>
<dbReference type="EMBL" id="CCXW01000001">
    <property type="protein sequence ID" value="CEG31397.1"/>
    <property type="molecule type" value="Genomic_DNA"/>
</dbReference>
<dbReference type="InterPro" id="IPR006669">
    <property type="entry name" value="MgtE_transporter"/>
</dbReference>
<dbReference type="InterPro" id="IPR046342">
    <property type="entry name" value="CBS_dom_sf"/>
</dbReference>
<evidence type="ECO:0000313" key="11">
    <source>
        <dbReference type="EMBL" id="CEG31397.1"/>
    </source>
</evidence>
<proteinExistence type="inferred from homology"/>
<dbReference type="InterPro" id="IPR000644">
    <property type="entry name" value="CBS_dom"/>
</dbReference>
<feature type="domain" description="CBS" evidence="10">
    <location>
        <begin position="213"/>
        <end position="271"/>
    </location>
</feature>
<comment type="caution">
    <text evidence="11">The sequence shown here is derived from an EMBL/GenBank/DDBJ whole genome shotgun (WGS) entry which is preliminary data.</text>
</comment>
<dbReference type="GO" id="GO:0015095">
    <property type="term" value="F:magnesium ion transmembrane transporter activity"/>
    <property type="evidence" value="ECO:0007669"/>
    <property type="project" value="UniProtKB-UniRule"/>
</dbReference>
<keyword evidence="12" id="KW-1185">Reference proteome</keyword>
<dbReference type="PROSITE" id="PS51371">
    <property type="entry name" value="CBS"/>
    <property type="match status" value="2"/>
</dbReference>
<evidence type="ECO:0000256" key="1">
    <source>
        <dbReference type="ARBA" id="ARBA00004141"/>
    </source>
</evidence>
<evidence type="ECO:0000313" key="12">
    <source>
        <dbReference type="Proteomes" id="UP000182110"/>
    </source>
</evidence>
<dbReference type="InterPro" id="IPR006667">
    <property type="entry name" value="SLC41_membr_dom"/>
</dbReference>
<keyword evidence="4 9" id="KW-0812">Transmembrane</keyword>
<evidence type="ECO:0000256" key="6">
    <source>
        <dbReference type="ARBA" id="ARBA00022989"/>
    </source>
</evidence>
<dbReference type="Gene3D" id="1.25.60.10">
    <property type="entry name" value="MgtE N-terminal domain-like"/>
    <property type="match status" value="1"/>
</dbReference>
<dbReference type="GO" id="GO:0046872">
    <property type="term" value="F:metal ion binding"/>
    <property type="evidence" value="ECO:0007669"/>
    <property type="project" value="UniProtKB-KW"/>
</dbReference>
<comment type="subunit">
    <text evidence="9">Homodimer.</text>
</comment>
<dbReference type="Gene3D" id="1.10.357.20">
    <property type="entry name" value="SLC41 divalent cation transporters, integral membrane domain"/>
    <property type="match status" value="1"/>
</dbReference>
<dbReference type="InterPro" id="IPR006668">
    <property type="entry name" value="Mg_transptr_MgtE_intracell_dom"/>
</dbReference>
<dbReference type="Pfam" id="PF03448">
    <property type="entry name" value="MgtE_N"/>
    <property type="match status" value="1"/>
</dbReference>
<feature type="domain" description="CBS" evidence="10">
    <location>
        <begin position="149"/>
        <end position="212"/>
    </location>
</feature>
<evidence type="ECO:0000256" key="4">
    <source>
        <dbReference type="ARBA" id="ARBA00022692"/>
    </source>
</evidence>
<name>A0AAN2PF08_9BACI</name>
<dbReference type="InterPro" id="IPR038076">
    <property type="entry name" value="MgtE_N_sf"/>
</dbReference>
<keyword evidence="9" id="KW-1003">Cell membrane</keyword>
<evidence type="ECO:0000256" key="8">
    <source>
        <dbReference type="PROSITE-ProRule" id="PRU00703"/>
    </source>
</evidence>
<comment type="function">
    <text evidence="9">Acts as a magnesium transporter.</text>
</comment>
<dbReference type="GO" id="GO:0005886">
    <property type="term" value="C:plasma membrane"/>
    <property type="evidence" value="ECO:0007669"/>
    <property type="project" value="UniProtKB-SubCell"/>
</dbReference>
<comment type="subcellular location">
    <subcellularLocation>
        <location evidence="9">Cell membrane</location>
        <topology evidence="9">Multi-pass membrane protein</topology>
    </subcellularLocation>
    <subcellularLocation>
        <location evidence="1">Membrane</location>
        <topology evidence="1">Multi-pass membrane protein</topology>
    </subcellularLocation>
</comment>
<dbReference type="CDD" id="cd04606">
    <property type="entry name" value="CBS_pair_Mg_transporter"/>
    <property type="match status" value="1"/>
</dbReference>
<organism evidence="11 12">
    <name type="scientific">Peribacillus simplex</name>
    <dbReference type="NCBI Taxonomy" id="1478"/>
    <lineage>
        <taxon>Bacteria</taxon>
        <taxon>Bacillati</taxon>
        <taxon>Bacillota</taxon>
        <taxon>Bacilli</taxon>
        <taxon>Bacillales</taxon>
        <taxon>Bacillaceae</taxon>
        <taxon>Peribacillus</taxon>
    </lineage>
</organism>
<evidence type="ECO:0000256" key="3">
    <source>
        <dbReference type="ARBA" id="ARBA00022448"/>
    </source>
</evidence>
<evidence type="ECO:0000256" key="7">
    <source>
        <dbReference type="ARBA" id="ARBA00023136"/>
    </source>
</evidence>
<evidence type="ECO:0000256" key="2">
    <source>
        <dbReference type="ARBA" id="ARBA00009749"/>
    </source>
</evidence>
<dbReference type="SMART" id="SM00924">
    <property type="entry name" value="MgtE_N"/>
    <property type="match status" value="1"/>
</dbReference>
<feature type="transmembrane region" description="Helical" evidence="9">
    <location>
        <begin position="443"/>
        <end position="460"/>
    </location>
</feature>
<keyword evidence="7 9" id="KW-0472">Membrane</keyword>
<dbReference type="Pfam" id="PF01769">
    <property type="entry name" value="MgtE"/>
    <property type="match status" value="1"/>
</dbReference>
<dbReference type="NCBIfam" id="TIGR00400">
    <property type="entry name" value="mgtE"/>
    <property type="match status" value="1"/>
</dbReference>
<keyword evidence="6 9" id="KW-1133">Transmembrane helix</keyword>
<dbReference type="Pfam" id="PF00571">
    <property type="entry name" value="CBS"/>
    <property type="match status" value="2"/>
</dbReference>
<dbReference type="SUPFAM" id="SSF158791">
    <property type="entry name" value="MgtE N-terminal domain-like"/>
    <property type="match status" value="1"/>
</dbReference>
<dbReference type="SUPFAM" id="SSF161093">
    <property type="entry name" value="MgtE membrane domain-like"/>
    <property type="match status" value="1"/>
</dbReference>